<protein>
    <submittedName>
        <fullName evidence="2">Uncharacterized protein</fullName>
    </submittedName>
</protein>
<accession>A0A4C1XVX5</accession>
<comment type="caution">
    <text evidence="2">The sequence shown here is derived from an EMBL/GenBank/DDBJ whole genome shotgun (WGS) entry which is preliminary data.</text>
</comment>
<proteinExistence type="predicted"/>
<evidence type="ECO:0000256" key="1">
    <source>
        <dbReference type="SAM" id="MobiDB-lite"/>
    </source>
</evidence>
<name>A0A4C1XVX5_EUMVA</name>
<dbReference type="AlphaFoldDB" id="A0A4C1XVX5"/>
<evidence type="ECO:0000313" key="2">
    <source>
        <dbReference type="EMBL" id="GBP66409.1"/>
    </source>
</evidence>
<evidence type="ECO:0000313" key="3">
    <source>
        <dbReference type="Proteomes" id="UP000299102"/>
    </source>
</evidence>
<sequence length="119" mass="13376">MYRDRRRLASNSRYSRTMLFTEIGLGAPDSPSSPSRGPLIYGPEVEDRSKPRQISSHTIRQVIDRSYSTRPPLTAPAGQGREPTRDGFLRHPMPRRLPGVVQQRMSRAVGTACCPGRTR</sequence>
<reference evidence="2 3" key="1">
    <citation type="journal article" date="2019" name="Commun. Biol.">
        <title>The bagworm genome reveals a unique fibroin gene that provides high tensile strength.</title>
        <authorList>
            <person name="Kono N."/>
            <person name="Nakamura H."/>
            <person name="Ohtoshi R."/>
            <person name="Tomita M."/>
            <person name="Numata K."/>
            <person name="Arakawa K."/>
        </authorList>
    </citation>
    <scope>NUCLEOTIDE SEQUENCE [LARGE SCALE GENOMIC DNA]</scope>
</reference>
<gene>
    <name evidence="2" type="ORF">EVAR_88743_1</name>
</gene>
<organism evidence="2 3">
    <name type="scientific">Eumeta variegata</name>
    <name type="common">Bagworm moth</name>
    <name type="synonym">Eumeta japonica</name>
    <dbReference type="NCBI Taxonomy" id="151549"/>
    <lineage>
        <taxon>Eukaryota</taxon>
        <taxon>Metazoa</taxon>
        <taxon>Ecdysozoa</taxon>
        <taxon>Arthropoda</taxon>
        <taxon>Hexapoda</taxon>
        <taxon>Insecta</taxon>
        <taxon>Pterygota</taxon>
        <taxon>Neoptera</taxon>
        <taxon>Endopterygota</taxon>
        <taxon>Lepidoptera</taxon>
        <taxon>Glossata</taxon>
        <taxon>Ditrysia</taxon>
        <taxon>Tineoidea</taxon>
        <taxon>Psychidae</taxon>
        <taxon>Oiketicinae</taxon>
        <taxon>Eumeta</taxon>
    </lineage>
</organism>
<dbReference type="EMBL" id="BGZK01000956">
    <property type="protein sequence ID" value="GBP66409.1"/>
    <property type="molecule type" value="Genomic_DNA"/>
</dbReference>
<dbReference type="Proteomes" id="UP000299102">
    <property type="component" value="Unassembled WGS sequence"/>
</dbReference>
<keyword evidence="3" id="KW-1185">Reference proteome</keyword>
<feature type="region of interest" description="Disordered" evidence="1">
    <location>
        <begin position="23"/>
        <end position="94"/>
    </location>
</feature>